<proteinExistence type="predicted"/>
<evidence type="ECO:0000313" key="1">
    <source>
        <dbReference type="EMBL" id="RAH68630.1"/>
    </source>
</evidence>
<dbReference type="Proteomes" id="UP000249661">
    <property type="component" value="Unassembled WGS sequence"/>
</dbReference>
<sequence>MLIHKPTARGCIFFAPLRTDPQERKYHDGYRKRVQRHVAWRLDPVSGFDVIGGRGKRTSDSPPPVLPSLSDRSPPNSSTVSSHVLLTYRRAPPGRRGDRRFFPCAIRGLRTTTLRAPILVWRLTERRRAGIDEAARCAVWYAVLRRQTHEPDLNLMPNEPGVEVARPISIRLTGVPATSISNPHARPGRWSAMGQVLSVSTV</sequence>
<protein>
    <submittedName>
        <fullName evidence="1">Uncharacterized protein</fullName>
    </submittedName>
</protein>
<dbReference type="EMBL" id="KZ824965">
    <property type="protein sequence ID" value="RAH68630.1"/>
    <property type="molecule type" value="Genomic_DNA"/>
</dbReference>
<gene>
    <name evidence="1" type="ORF">BO66DRAFT_123165</name>
</gene>
<reference evidence="1" key="1">
    <citation type="submission" date="2018-02" db="EMBL/GenBank/DDBJ databases">
        <title>The genomes of Aspergillus section Nigri reveals drivers in fungal speciation.</title>
        <authorList>
            <consortium name="DOE Joint Genome Institute"/>
            <person name="Vesth T.C."/>
            <person name="Nybo J."/>
            <person name="Theobald S."/>
            <person name="Brandl J."/>
            <person name="Frisvad J.C."/>
            <person name="Nielsen K.F."/>
            <person name="Lyhne E.K."/>
            <person name="Kogle M.E."/>
            <person name="Kuo A."/>
            <person name="Riley R."/>
            <person name="Clum A."/>
            <person name="Nolan M."/>
            <person name="Lipzen A."/>
            <person name="Salamov A."/>
            <person name="Henrissat B."/>
            <person name="Wiebenga A."/>
            <person name="De vries R.P."/>
            <person name="Grigoriev I.V."/>
            <person name="Mortensen U.H."/>
            <person name="Andersen M.R."/>
            <person name="Baker S.E."/>
        </authorList>
    </citation>
    <scope>NUCLEOTIDE SEQUENCE</scope>
    <source>
        <strain evidence="1">CBS 121060</strain>
    </source>
</reference>
<accession>A0ACD1H5E1</accession>
<keyword evidence="2" id="KW-1185">Reference proteome</keyword>
<organism evidence="1 2">
    <name type="scientific">Aspergillus aculeatinus CBS 121060</name>
    <dbReference type="NCBI Taxonomy" id="1448322"/>
    <lineage>
        <taxon>Eukaryota</taxon>
        <taxon>Fungi</taxon>
        <taxon>Dikarya</taxon>
        <taxon>Ascomycota</taxon>
        <taxon>Pezizomycotina</taxon>
        <taxon>Eurotiomycetes</taxon>
        <taxon>Eurotiomycetidae</taxon>
        <taxon>Eurotiales</taxon>
        <taxon>Aspergillaceae</taxon>
        <taxon>Aspergillus</taxon>
        <taxon>Aspergillus subgen. Circumdati</taxon>
    </lineage>
</organism>
<evidence type="ECO:0000313" key="2">
    <source>
        <dbReference type="Proteomes" id="UP000249661"/>
    </source>
</evidence>
<name>A0ACD1H5E1_9EURO</name>